<reference evidence="3 4" key="1">
    <citation type="journal article" date="2019" name="Int. J. Syst. Evol. Microbiol.">
        <title>The Global Catalogue of Microorganisms (GCM) 10K type strain sequencing project: providing services to taxonomists for standard genome sequencing and annotation.</title>
        <authorList>
            <consortium name="The Broad Institute Genomics Platform"/>
            <consortium name="The Broad Institute Genome Sequencing Center for Infectious Disease"/>
            <person name="Wu L."/>
            <person name="Ma J."/>
        </authorList>
    </citation>
    <scope>NUCLEOTIDE SEQUENCE [LARGE SCALE GENOMIC DNA]</scope>
    <source>
        <strain evidence="3 4">JCM 15592</strain>
    </source>
</reference>
<organism evidence="3 4">
    <name type="scientific">Nostocoides veronense</name>
    <dbReference type="NCBI Taxonomy" id="330836"/>
    <lineage>
        <taxon>Bacteria</taxon>
        <taxon>Bacillati</taxon>
        <taxon>Actinomycetota</taxon>
        <taxon>Actinomycetes</taxon>
        <taxon>Micrococcales</taxon>
        <taxon>Intrasporangiaceae</taxon>
        <taxon>Nostocoides</taxon>
    </lineage>
</organism>
<accession>A0ABN2M3V8</accession>
<evidence type="ECO:0000256" key="1">
    <source>
        <dbReference type="SAM" id="Coils"/>
    </source>
</evidence>
<feature type="coiled-coil region" evidence="1">
    <location>
        <begin position="290"/>
        <end position="324"/>
    </location>
</feature>
<proteinExistence type="predicted"/>
<feature type="compositionally biased region" description="Acidic residues" evidence="2">
    <location>
        <begin position="197"/>
        <end position="217"/>
    </location>
</feature>
<dbReference type="Proteomes" id="UP001499938">
    <property type="component" value="Unassembled WGS sequence"/>
</dbReference>
<comment type="caution">
    <text evidence="3">The sequence shown here is derived from an EMBL/GenBank/DDBJ whole genome shotgun (WGS) entry which is preliminary data.</text>
</comment>
<name>A0ABN2M3V8_9MICO</name>
<evidence type="ECO:0000313" key="4">
    <source>
        <dbReference type="Proteomes" id="UP001499938"/>
    </source>
</evidence>
<evidence type="ECO:0000313" key="3">
    <source>
        <dbReference type="EMBL" id="GAA1808804.1"/>
    </source>
</evidence>
<feature type="region of interest" description="Disordered" evidence="2">
    <location>
        <begin position="186"/>
        <end position="246"/>
    </location>
</feature>
<evidence type="ECO:0000256" key="2">
    <source>
        <dbReference type="SAM" id="MobiDB-lite"/>
    </source>
</evidence>
<protein>
    <submittedName>
        <fullName evidence="3">Uncharacterized protein</fullName>
    </submittedName>
</protein>
<keyword evidence="1" id="KW-0175">Coiled coil</keyword>
<gene>
    <name evidence="3" type="ORF">GCM10009811_35100</name>
</gene>
<dbReference type="EMBL" id="BAAAPO010000062">
    <property type="protein sequence ID" value="GAA1808804.1"/>
    <property type="molecule type" value="Genomic_DNA"/>
</dbReference>
<sequence>MAEELAASAPDTLAEAAEQLYAVPLADFMATRTELVAAARAAKDRPLAAAIGKLRKPSVAAGVVNALVRARPDLVEQLLSVGAQLRAAQANLHGTAIAALRPARDQVIADVLGGAREVSEAGGAALTVAGENEIRETVIAALASAEAADAVTSGALTRAISYAGFGEVDLADAVVATTTGRLLRLIRTPEPAAEPASDQDEEPDTDLDTEPPTELDAEPATALDVEPDTAPTRELTTDLPPVNGRDHDQYQAVAEEIATDNAADPDAAIEAAATAYQDAAAEVTGAKATVREASQALDAAKARLADLKDQLATAEREIEQLFAADAAAREAVASAVRRRQAAAELLARREAEAEA</sequence>
<dbReference type="RefSeq" id="WP_344088699.1">
    <property type="nucleotide sequence ID" value="NZ_BAAAPO010000062.1"/>
</dbReference>
<keyword evidence="4" id="KW-1185">Reference proteome</keyword>